<name>A0ABX8VL18_9MYCO</name>
<evidence type="ECO:0000256" key="2">
    <source>
        <dbReference type="SAM" id="SignalP"/>
    </source>
</evidence>
<dbReference type="EMBL" id="CP080333">
    <property type="protein sequence ID" value="QYL18412.1"/>
    <property type="molecule type" value="Genomic_DNA"/>
</dbReference>
<dbReference type="RefSeq" id="WP_071946998.1">
    <property type="nucleotide sequence ID" value="NZ_BAAAVX010000007.1"/>
</dbReference>
<protein>
    <recommendedName>
        <fullName evidence="5">PE-PGRS family protein</fullName>
    </recommendedName>
</protein>
<feature type="region of interest" description="Disordered" evidence="1">
    <location>
        <begin position="126"/>
        <end position="146"/>
    </location>
</feature>
<feature type="chain" id="PRO_5045737952" description="PE-PGRS family protein" evidence="2">
    <location>
        <begin position="30"/>
        <end position="146"/>
    </location>
</feature>
<feature type="compositionally biased region" description="Low complexity" evidence="1">
    <location>
        <begin position="126"/>
        <end position="140"/>
    </location>
</feature>
<keyword evidence="4" id="KW-1185">Reference proteome</keyword>
<dbReference type="Proteomes" id="UP000825367">
    <property type="component" value="Chromosome"/>
</dbReference>
<organism evidence="3 4">
    <name type="scientific">Mycolicibacterium pallens</name>
    <dbReference type="NCBI Taxonomy" id="370524"/>
    <lineage>
        <taxon>Bacteria</taxon>
        <taxon>Bacillati</taxon>
        <taxon>Actinomycetota</taxon>
        <taxon>Actinomycetes</taxon>
        <taxon>Mycobacteriales</taxon>
        <taxon>Mycobacteriaceae</taxon>
        <taxon>Mycolicibacterium</taxon>
    </lineage>
</organism>
<sequence>MNNKQIILAMQAAVSAAVILLTGPPVASAVPDLMPADGESGAVTGAGAGPTLGVGGTSSYTGGSTSNGFCGDPSTYTGTSTAAICSGASVGVGGPSSYTGGATANNPHNTASLGVGGVDSYTGQGTAGATLNGTNTTTRTVNYGPG</sequence>
<proteinExistence type="predicted"/>
<evidence type="ECO:0000313" key="4">
    <source>
        <dbReference type="Proteomes" id="UP000825367"/>
    </source>
</evidence>
<evidence type="ECO:0000313" key="3">
    <source>
        <dbReference type="EMBL" id="QYL18412.1"/>
    </source>
</evidence>
<accession>A0ABX8VL18</accession>
<keyword evidence="2" id="KW-0732">Signal</keyword>
<reference evidence="3 4" key="1">
    <citation type="submission" date="2021-07" db="EMBL/GenBank/DDBJ databases">
        <title>Whole genome sequencing of non-tuberculosis mycobacteria type-strains.</title>
        <authorList>
            <person name="Igarashi Y."/>
            <person name="Osugi A."/>
            <person name="Mitarai S."/>
        </authorList>
    </citation>
    <scope>NUCLEOTIDE SEQUENCE [LARGE SCALE GENOMIC DNA]</scope>
    <source>
        <strain evidence="3 4">JCM 16370</strain>
    </source>
</reference>
<evidence type="ECO:0008006" key="5">
    <source>
        <dbReference type="Google" id="ProtNLM"/>
    </source>
</evidence>
<evidence type="ECO:0000256" key="1">
    <source>
        <dbReference type="SAM" id="MobiDB-lite"/>
    </source>
</evidence>
<gene>
    <name evidence="3" type="ORF">K0O64_07840</name>
</gene>
<feature type="signal peptide" evidence="2">
    <location>
        <begin position="1"/>
        <end position="29"/>
    </location>
</feature>